<keyword evidence="1" id="KW-0812">Transmembrane</keyword>
<dbReference type="STRING" id="228908.NEQ254"/>
<dbReference type="EMBL" id="AE017199">
    <property type="protein sequence ID" value="AAR39105.1"/>
    <property type="molecule type" value="Genomic_DNA"/>
</dbReference>
<dbReference type="BioCyc" id="NEQU228908:GJB6-270-MONOMER"/>
<dbReference type="HOGENOM" id="CLU_726870_0_0_2"/>
<name>Q74NF2_NANEQ</name>
<dbReference type="Proteomes" id="UP000000578">
    <property type="component" value="Chromosome"/>
</dbReference>
<gene>
    <name evidence="2" type="ordered locus">NEQ254</name>
</gene>
<feature type="transmembrane region" description="Helical" evidence="1">
    <location>
        <begin position="50"/>
        <end position="68"/>
    </location>
</feature>
<evidence type="ECO:0000313" key="2">
    <source>
        <dbReference type="EMBL" id="AAR39105.1"/>
    </source>
</evidence>
<protein>
    <submittedName>
        <fullName evidence="2">NEQ254</fullName>
    </submittedName>
</protein>
<sequence length="380" mass="43578">METKDFPREKTKRPNIYRNTQRIRDFQRGFDIIAQHTVVTVIFYQKIMRLIMILLLLLPLALSAVVYTNTLNTPYGSLNYTIVNGSTIDLDGQFAVVETINEPTGLWFRLNCSNGDTNCETEVQKKYRLLLKLDNNPYNFSLNQSCLTPIVFIENTTSYNSKVFITKPEQGIYYAICPKRYLDRVVATKSCGYYMPLFTFWDITNSTRISLESVINNSYEEYPFVFCVYPAKDQLIFIPTTEVVLTTLYPFADINIILKNFDSKPVNVTLTYNTDQNALNASYFIYNNTASNIVNLTLPAAEEEPGKVSIIFRVSSIEAVNGTIYFKLYKENNTLVDTKVLRVKVITTEGKYQKAGAEINLGLFLFIIYLISRALRPKIL</sequence>
<dbReference type="EnsemblBacteria" id="AAR39105">
    <property type="protein sequence ID" value="AAR39105"/>
    <property type="gene ID" value="NEQ254"/>
</dbReference>
<keyword evidence="1" id="KW-1133">Transmembrane helix</keyword>
<evidence type="ECO:0000313" key="3">
    <source>
        <dbReference type="Proteomes" id="UP000000578"/>
    </source>
</evidence>
<accession>Q74NF2</accession>
<dbReference type="AlphaFoldDB" id="Q74NF2"/>
<reference evidence="2 3" key="1">
    <citation type="journal article" date="2003" name="Proc. Natl. Acad. Sci. U.S.A.">
        <title>The genome of Nanoarchaeum equitans: insights into early archaeal evolution and derived parasitism.</title>
        <authorList>
            <person name="Waters E."/>
            <person name="Hohn M.J."/>
            <person name="Ahel I."/>
            <person name="Graham D.E."/>
            <person name="Adams M.D."/>
            <person name="Barnstead M."/>
            <person name="Beeson K.Y."/>
            <person name="Bibbs L."/>
            <person name="Bolanos R."/>
            <person name="Keller M."/>
            <person name="Kretz K."/>
            <person name="Lin X."/>
            <person name="Mathur E."/>
            <person name="Ni J."/>
            <person name="Podar M."/>
            <person name="Richardson T."/>
            <person name="Sutton G.G."/>
            <person name="Simon M."/>
            <person name="Soll D."/>
            <person name="Stetter K.O."/>
            <person name="Short J.M."/>
            <person name="Noordewier M."/>
        </authorList>
    </citation>
    <scope>NUCLEOTIDE SEQUENCE [LARGE SCALE GENOMIC DNA]</scope>
    <source>
        <strain evidence="2 3">Kin4-M</strain>
    </source>
</reference>
<proteinExistence type="predicted"/>
<organism evidence="2 3">
    <name type="scientific">Nanoarchaeum equitans (strain Kin4-M)</name>
    <dbReference type="NCBI Taxonomy" id="228908"/>
    <lineage>
        <taxon>Archaea</taxon>
        <taxon>Nanobdellota</taxon>
        <taxon>Candidatus Nanoarchaeia</taxon>
        <taxon>Nanoarchaeales</taxon>
        <taxon>Nanoarchaeaceae</taxon>
        <taxon>Nanoarchaeum</taxon>
    </lineage>
</organism>
<keyword evidence="1" id="KW-0472">Membrane</keyword>
<evidence type="ECO:0000256" key="1">
    <source>
        <dbReference type="SAM" id="Phobius"/>
    </source>
</evidence>
<keyword evidence="3" id="KW-1185">Reference proteome</keyword>
<dbReference type="KEGG" id="neq:NEQ254"/>